<gene>
    <name evidence="7" type="ORF">ERUC_LOCUS25874</name>
</gene>
<evidence type="ECO:0000256" key="5">
    <source>
        <dbReference type="PIRSR" id="PIRSR000517-1"/>
    </source>
</evidence>
<dbReference type="CDD" id="cd00609">
    <property type="entry name" value="AAT_like"/>
    <property type="match status" value="1"/>
</dbReference>
<reference evidence="7 8" key="1">
    <citation type="submission" date="2022-03" db="EMBL/GenBank/DDBJ databases">
        <authorList>
            <person name="Macdonald S."/>
            <person name="Ahmed S."/>
            <person name="Newling K."/>
        </authorList>
    </citation>
    <scope>NUCLEOTIDE SEQUENCE [LARGE SCALE GENOMIC DNA]</scope>
</reference>
<dbReference type="Gene3D" id="3.90.1150.10">
    <property type="entry name" value="Aspartate Aminotransferase, domain 1"/>
    <property type="match status" value="2"/>
</dbReference>
<dbReference type="Pfam" id="PF00155">
    <property type="entry name" value="Aminotran_1_2"/>
    <property type="match status" value="1"/>
</dbReference>
<feature type="modified residue" description="N6-(pyridoxal phosphate)lysine" evidence="5">
    <location>
        <position position="247"/>
    </location>
</feature>
<evidence type="ECO:0000256" key="2">
    <source>
        <dbReference type="ARBA" id="ARBA00007441"/>
    </source>
</evidence>
<evidence type="ECO:0000313" key="7">
    <source>
        <dbReference type="EMBL" id="CAH8360118.1"/>
    </source>
</evidence>
<dbReference type="EMBL" id="CAKOAT010278488">
    <property type="protein sequence ID" value="CAH8360118.1"/>
    <property type="molecule type" value="Genomic_DNA"/>
</dbReference>
<sequence>MATTQKCNEWQFSGSEAAKEAAAATLGAYSSALYALCDDSNGKPIFPPSNKIVETSHSAERAVVKVVLTGTGNAYAPSVGLPIARSAVAEYLNRDLPKKLTPGDVYMTVGCKRAIDLAVDILAKPKANVLLPRPGFPWDIVRSIYKNLEVRYYDFIPEKNFEIDFESVKKVTDKNTFAIFIINPHNPNGNTYSEAHLKQLAELAKELSIMVVSDEVFRWTVFGNNPFVPMGKFSSIVPVVTLGSLSKGWTVPGWRTGWVALHDLDGVFKNTKIVQAANDFMQINAKPPTIIQAAMSDILERTPNYFFVERGNYLKHKVEIGYSKVKHIPGLTCYMKPEACTFLWTKLDISCFADIEDDEDFCRKLAVEENLVVLPGAKMFKSLCIIYNTSFSCFNNTTCVLNWLGIAFSQKNWLRHSIDMDTQTLEEAFERLKSFCERYFTESGAPRKNVNGVN</sequence>
<dbReference type="Gene3D" id="3.40.640.10">
    <property type="entry name" value="Type I PLP-dependent aspartate aminotransferase-like (Major domain)"/>
    <property type="match status" value="1"/>
</dbReference>
<evidence type="ECO:0000313" key="8">
    <source>
        <dbReference type="Proteomes" id="UP001642260"/>
    </source>
</evidence>
<keyword evidence="3 4" id="KW-0663">Pyridoxal phosphate</keyword>
<dbReference type="InterPro" id="IPR005958">
    <property type="entry name" value="TyrNic_aminoTrfase"/>
</dbReference>
<feature type="domain" description="Aminotransferase class I/classII large" evidence="6">
    <location>
        <begin position="58"/>
        <end position="431"/>
    </location>
</feature>
<dbReference type="AlphaFoldDB" id="A0ABC8KV64"/>
<dbReference type="PIRSF" id="PIRSF000517">
    <property type="entry name" value="Tyr_transaminase"/>
    <property type="match status" value="1"/>
</dbReference>
<dbReference type="NCBIfam" id="TIGR01265">
    <property type="entry name" value="tyr_nico_aTase"/>
    <property type="match status" value="1"/>
</dbReference>
<comment type="cofactor">
    <cofactor evidence="1 4 5">
        <name>pyridoxal 5'-phosphate</name>
        <dbReference type="ChEBI" id="CHEBI:597326"/>
    </cofactor>
</comment>
<protein>
    <recommendedName>
        <fullName evidence="6">Aminotransferase class I/classII large domain-containing protein</fullName>
    </recommendedName>
</protein>
<evidence type="ECO:0000256" key="1">
    <source>
        <dbReference type="ARBA" id="ARBA00001933"/>
    </source>
</evidence>
<dbReference type="InterPro" id="IPR015421">
    <property type="entry name" value="PyrdxlP-dep_Trfase_major"/>
</dbReference>
<dbReference type="PANTHER" id="PTHR45744:SF10">
    <property type="entry name" value="CYSTINE LYASE CORI3-RELATED"/>
    <property type="match status" value="1"/>
</dbReference>
<dbReference type="SUPFAM" id="SSF53383">
    <property type="entry name" value="PLP-dependent transferases"/>
    <property type="match status" value="1"/>
</dbReference>
<organism evidence="7 8">
    <name type="scientific">Eruca vesicaria subsp. sativa</name>
    <name type="common">Garden rocket</name>
    <name type="synonym">Eruca sativa</name>
    <dbReference type="NCBI Taxonomy" id="29727"/>
    <lineage>
        <taxon>Eukaryota</taxon>
        <taxon>Viridiplantae</taxon>
        <taxon>Streptophyta</taxon>
        <taxon>Embryophyta</taxon>
        <taxon>Tracheophyta</taxon>
        <taxon>Spermatophyta</taxon>
        <taxon>Magnoliopsida</taxon>
        <taxon>eudicotyledons</taxon>
        <taxon>Gunneridae</taxon>
        <taxon>Pentapetalae</taxon>
        <taxon>rosids</taxon>
        <taxon>malvids</taxon>
        <taxon>Brassicales</taxon>
        <taxon>Brassicaceae</taxon>
        <taxon>Brassiceae</taxon>
        <taxon>Eruca</taxon>
    </lineage>
</organism>
<dbReference type="InterPro" id="IPR004839">
    <property type="entry name" value="Aminotransferase_I/II_large"/>
</dbReference>
<comment type="similarity">
    <text evidence="2 4">Belongs to the class-I pyridoxal-phosphate-dependent aminotransferase family.</text>
</comment>
<keyword evidence="8" id="KW-1185">Reference proteome</keyword>
<accession>A0ABC8KV64</accession>
<evidence type="ECO:0000256" key="4">
    <source>
        <dbReference type="PIRNR" id="PIRNR000517"/>
    </source>
</evidence>
<name>A0ABC8KV64_ERUVS</name>
<dbReference type="InterPro" id="IPR015424">
    <property type="entry name" value="PyrdxlP-dep_Trfase"/>
</dbReference>
<dbReference type="InterPro" id="IPR015422">
    <property type="entry name" value="PyrdxlP-dep_Trfase_small"/>
</dbReference>
<dbReference type="Proteomes" id="UP001642260">
    <property type="component" value="Unassembled WGS sequence"/>
</dbReference>
<evidence type="ECO:0000256" key="3">
    <source>
        <dbReference type="ARBA" id="ARBA00022898"/>
    </source>
</evidence>
<evidence type="ECO:0000259" key="6">
    <source>
        <dbReference type="Pfam" id="PF00155"/>
    </source>
</evidence>
<dbReference type="PANTHER" id="PTHR45744">
    <property type="entry name" value="TYROSINE AMINOTRANSFERASE"/>
    <property type="match status" value="1"/>
</dbReference>
<dbReference type="FunFam" id="3.40.640.10:FF:000048">
    <property type="entry name" value="tyrosine aminotransferase"/>
    <property type="match status" value="1"/>
</dbReference>
<comment type="caution">
    <text evidence="7">The sequence shown here is derived from an EMBL/GenBank/DDBJ whole genome shotgun (WGS) entry which is preliminary data.</text>
</comment>
<proteinExistence type="inferred from homology"/>